<sequence length="296" mass="32709">MNTRDLAYFRTLVEVKNYTVVAQKFAVSQPAVTQAIHRLEKEFDVKLVIQDRRHQRTEITRAGQLLYKNAQAIQANIALAHREIESSKQPLIRFGLPPIIGTMYFTNIAGELLDTGYLPQLAITETGSGELLTKLEHGDIDIALLGSFEPLALPAIHAVQLGSRPFSVIVSPKHHLAHRQSVSFKELGDEKFIGLTGKYVHPGAFNEFCHAAGVAPKIIYNTPDISWAKGLVKANLGISLLVRDIVNSDDGLICLDISDQVPTSFNVSVATRNGYVLTATEQQFIDKLLTMQIQPE</sequence>
<feature type="domain" description="HTH lysR-type" evidence="5">
    <location>
        <begin position="1"/>
        <end position="60"/>
    </location>
</feature>
<comment type="similarity">
    <text evidence="1">Belongs to the LysR transcriptional regulatory family.</text>
</comment>
<evidence type="ECO:0000313" key="6">
    <source>
        <dbReference type="EMBL" id="MFC6179698.1"/>
    </source>
</evidence>
<name>A0ABW1RW63_9LACO</name>
<dbReference type="EMBL" id="JBHSSC010000004">
    <property type="protein sequence ID" value="MFC6179698.1"/>
    <property type="molecule type" value="Genomic_DNA"/>
</dbReference>
<keyword evidence="7" id="KW-1185">Reference proteome</keyword>
<dbReference type="InterPro" id="IPR005119">
    <property type="entry name" value="LysR_subst-bd"/>
</dbReference>
<keyword evidence="2" id="KW-0805">Transcription regulation</keyword>
<dbReference type="InterPro" id="IPR000847">
    <property type="entry name" value="LysR_HTH_N"/>
</dbReference>
<dbReference type="Pfam" id="PF03466">
    <property type="entry name" value="LysR_substrate"/>
    <property type="match status" value="1"/>
</dbReference>
<dbReference type="Proteomes" id="UP001596282">
    <property type="component" value="Unassembled WGS sequence"/>
</dbReference>
<evidence type="ECO:0000259" key="5">
    <source>
        <dbReference type="PROSITE" id="PS50931"/>
    </source>
</evidence>
<dbReference type="PROSITE" id="PS50931">
    <property type="entry name" value="HTH_LYSR"/>
    <property type="match status" value="1"/>
</dbReference>
<evidence type="ECO:0000313" key="7">
    <source>
        <dbReference type="Proteomes" id="UP001596282"/>
    </source>
</evidence>
<comment type="caution">
    <text evidence="6">The sequence shown here is derived from an EMBL/GenBank/DDBJ whole genome shotgun (WGS) entry which is preliminary data.</text>
</comment>
<dbReference type="Pfam" id="PF00126">
    <property type="entry name" value="HTH_1"/>
    <property type="match status" value="1"/>
</dbReference>
<protein>
    <submittedName>
        <fullName evidence="6">LysR family transcriptional regulator</fullName>
    </submittedName>
</protein>
<dbReference type="InterPro" id="IPR036388">
    <property type="entry name" value="WH-like_DNA-bd_sf"/>
</dbReference>
<dbReference type="PANTHER" id="PTHR30419">
    <property type="entry name" value="HTH-TYPE TRANSCRIPTIONAL REGULATOR YBHD"/>
    <property type="match status" value="1"/>
</dbReference>
<proteinExistence type="inferred from homology"/>
<dbReference type="InterPro" id="IPR050950">
    <property type="entry name" value="HTH-type_LysR_regulators"/>
</dbReference>
<organism evidence="6 7">
    <name type="scientific">Lactiplantibacillus daowaiensis</name>
    <dbReference type="NCBI Taxonomy" id="2559918"/>
    <lineage>
        <taxon>Bacteria</taxon>
        <taxon>Bacillati</taxon>
        <taxon>Bacillota</taxon>
        <taxon>Bacilli</taxon>
        <taxon>Lactobacillales</taxon>
        <taxon>Lactobacillaceae</taxon>
        <taxon>Lactiplantibacillus</taxon>
    </lineage>
</organism>
<dbReference type="InterPro" id="IPR036390">
    <property type="entry name" value="WH_DNA-bd_sf"/>
</dbReference>
<keyword evidence="4" id="KW-0804">Transcription</keyword>
<dbReference type="Gene3D" id="3.40.190.290">
    <property type="match status" value="1"/>
</dbReference>
<evidence type="ECO:0000256" key="3">
    <source>
        <dbReference type="ARBA" id="ARBA00023125"/>
    </source>
</evidence>
<dbReference type="RefSeq" id="WP_137628258.1">
    <property type="nucleotide sequence ID" value="NZ_BJDJ01000007.1"/>
</dbReference>
<dbReference type="SUPFAM" id="SSF53850">
    <property type="entry name" value="Periplasmic binding protein-like II"/>
    <property type="match status" value="1"/>
</dbReference>
<keyword evidence="3" id="KW-0238">DNA-binding</keyword>
<dbReference type="SUPFAM" id="SSF46785">
    <property type="entry name" value="Winged helix' DNA-binding domain"/>
    <property type="match status" value="1"/>
</dbReference>
<reference evidence="7" key="1">
    <citation type="journal article" date="2019" name="Int. J. Syst. Evol. Microbiol.">
        <title>The Global Catalogue of Microorganisms (GCM) 10K type strain sequencing project: providing services to taxonomists for standard genome sequencing and annotation.</title>
        <authorList>
            <consortium name="The Broad Institute Genomics Platform"/>
            <consortium name="The Broad Institute Genome Sequencing Center for Infectious Disease"/>
            <person name="Wu L."/>
            <person name="Ma J."/>
        </authorList>
    </citation>
    <scope>NUCLEOTIDE SEQUENCE [LARGE SCALE GENOMIC DNA]</scope>
    <source>
        <strain evidence="7">CCM 8933</strain>
    </source>
</reference>
<dbReference type="PANTHER" id="PTHR30419:SF8">
    <property type="entry name" value="NITROGEN ASSIMILATION TRANSCRIPTIONAL ACTIVATOR-RELATED"/>
    <property type="match status" value="1"/>
</dbReference>
<evidence type="ECO:0000256" key="4">
    <source>
        <dbReference type="ARBA" id="ARBA00023163"/>
    </source>
</evidence>
<dbReference type="Gene3D" id="1.10.10.10">
    <property type="entry name" value="Winged helix-like DNA-binding domain superfamily/Winged helix DNA-binding domain"/>
    <property type="match status" value="1"/>
</dbReference>
<evidence type="ECO:0000256" key="1">
    <source>
        <dbReference type="ARBA" id="ARBA00009437"/>
    </source>
</evidence>
<accession>A0ABW1RW63</accession>
<evidence type="ECO:0000256" key="2">
    <source>
        <dbReference type="ARBA" id="ARBA00023015"/>
    </source>
</evidence>
<gene>
    <name evidence="6" type="ORF">ACFP5Y_00310</name>
</gene>